<keyword evidence="1" id="KW-0812">Transmembrane</keyword>
<sequence length="78" mass="8164">MLIAAIASSGFRVLFFIAVTIPGHLMGLLMYSSLGLYPGALAGALANQFGPAILFPLSGLVLAVVMLFGLTQKVLREL</sequence>
<proteinExistence type="predicted"/>
<gene>
    <name evidence="2" type="ORF">EI42_05697</name>
</gene>
<protein>
    <submittedName>
        <fullName evidence="2">Uncharacterized protein</fullName>
    </submittedName>
</protein>
<feature type="transmembrane region" description="Helical" evidence="1">
    <location>
        <begin position="12"/>
        <end position="32"/>
    </location>
</feature>
<keyword evidence="3" id="KW-1185">Reference proteome</keyword>
<feature type="transmembrane region" description="Helical" evidence="1">
    <location>
        <begin position="52"/>
        <end position="70"/>
    </location>
</feature>
<evidence type="ECO:0000256" key="1">
    <source>
        <dbReference type="SAM" id="Phobius"/>
    </source>
</evidence>
<organism evidence="2 3">
    <name type="scientific">Thermosporothrix hazakensis</name>
    <dbReference type="NCBI Taxonomy" id="644383"/>
    <lineage>
        <taxon>Bacteria</taxon>
        <taxon>Bacillati</taxon>
        <taxon>Chloroflexota</taxon>
        <taxon>Ktedonobacteria</taxon>
        <taxon>Ktedonobacterales</taxon>
        <taxon>Thermosporotrichaceae</taxon>
        <taxon>Thermosporothrix</taxon>
    </lineage>
</organism>
<evidence type="ECO:0000313" key="3">
    <source>
        <dbReference type="Proteomes" id="UP000248806"/>
    </source>
</evidence>
<dbReference type="AlphaFoldDB" id="A0A326U8Y2"/>
<accession>A0A326U8Y2</accession>
<dbReference type="EMBL" id="QKUF01000037">
    <property type="protein sequence ID" value="PZW21042.1"/>
    <property type="molecule type" value="Genomic_DNA"/>
</dbReference>
<dbReference type="OrthoDB" id="3613552at2"/>
<evidence type="ECO:0000313" key="2">
    <source>
        <dbReference type="EMBL" id="PZW21042.1"/>
    </source>
</evidence>
<reference evidence="2 3" key="1">
    <citation type="submission" date="2018-06" db="EMBL/GenBank/DDBJ databases">
        <title>Genomic Encyclopedia of Archaeal and Bacterial Type Strains, Phase II (KMG-II): from individual species to whole genera.</title>
        <authorList>
            <person name="Goeker M."/>
        </authorList>
    </citation>
    <scope>NUCLEOTIDE SEQUENCE [LARGE SCALE GENOMIC DNA]</scope>
    <source>
        <strain evidence="2 3">ATCC BAA-1881</strain>
    </source>
</reference>
<comment type="caution">
    <text evidence="2">The sequence shown here is derived from an EMBL/GenBank/DDBJ whole genome shotgun (WGS) entry which is preliminary data.</text>
</comment>
<dbReference type="RefSeq" id="WP_111325938.1">
    <property type="nucleotide sequence ID" value="NZ_BIFX01000001.1"/>
</dbReference>
<keyword evidence="1" id="KW-1133">Transmembrane helix</keyword>
<dbReference type="Proteomes" id="UP000248806">
    <property type="component" value="Unassembled WGS sequence"/>
</dbReference>
<keyword evidence="1" id="KW-0472">Membrane</keyword>
<name>A0A326U8Y2_THEHA</name>